<dbReference type="Proteomes" id="UP001623330">
    <property type="component" value="Unassembled WGS sequence"/>
</dbReference>
<accession>A0ABR4NWG0</accession>
<evidence type="ECO:0000256" key="2">
    <source>
        <dbReference type="ARBA" id="ARBA00022737"/>
    </source>
</evidence>
<gene>
    <name evidence="4" type="ORF">RNJ44_04981</name>
</gene>
<sequence>MDVRQKIVREIKDDSDQFMDVAFNQDESCFSCATNDGFVVYNTYPLSLKLSKSFKSTPERGGGIGHTQMLYRTNYIALIGGGNRPRYSLNRLVVWDDLQQKESISLKFMSVVRKVLLSRVHILVCLENELFIYNFSSNPKLLCPPIKIYPFGSIDFKVVTTNNAKVTGLVAYPSAKTTGQLHLADLSKLKANPDNSSSVVDNFLPTTIIKAHRGPIRLVKINNQGTMVATCSNKGTLIRIFSTHNGTLIREFRRGLDRADIYDMSFSPHGTRLAVVSDKQTLHIFQVLPISDVPAVENVVHDNGNSVGRASLSPVPLQRQSPKTNQVHSLRNLVPQQWKPRYLDSVWSMCKIHLKNPRIRNNINDFEFSEDRCRIAWCRDRRRKSNSSFSEDEENSFIVVWKNSRIWEKYVILEKEIEPKSTANSSPSPIVQWEILRESWREL</sequence>
<evidence type="ECO:0000313" key="4">
    <source>
        <dbReference type="EMBL" id="KAL3233065.1"/>
    </source>
</evidence>
<organism evidence="4 5">
    <name type="scientific">Nakaseomyces bracarensis</name>
    <dbReference type="NCBI Taxonomy" id="273131"/>
    <lineage>
        <taxon>Eukaryota</taxon>
        <taxon>Fungi</taxon>
        <taxon>Dikarya</taxon>
        <taxon>Ascomycota</taxon>
        <taxon>Saccharomycotina</taxon>
        <taxon>Saccharomycetes</taxon>
        <taxon>Saccharomycetales</taxon>
        <taxon>Saccharomycetaceae</taxon>
        <taxon>Nakaseomyces</taxon>
    </lineage>
</organism>
<comment type="caution">
    <text evidence="4">The sequence shown here is derived from an EMBL/GenBank/DDBJ whole genome shotgun (WGS) entry which is preliminary data.</text>
</comment>
<dbReference type="PANTHER" id="PTHR11227">
    <property type="entry name" value="WD-REPEAT PROTEIN INTERACTING WITH PHOSPHOINOSIDES WIPI -RELATED"/>
    <property type="match status" value="1"/>
</dbReference>
<dbReference type="Pfam" id="PF21032">
    <property type="entry name" value="PROPPIN"/>
    <property type="match status" value="1"/>
</dbReference>
<dbReference type="EMBL" id="JBEVYD010000005">
    <property type="protein sequence ID" value="KAL3233065.1"/>
    <property type="molecule type" value="Genomic_DNA"/>
</dbReference>
<evidence type="ECO:0000313" key="5">
    <source>
        <dbReference type="Proteomes" id="UP001623330"/>
    </source>
</evidence>
<keyword evidence="2" id="KW-0677">Repeat</keyword>
<reference evidence="4 5" key="1">
    <citation type="submission" date="2024-05" db="EMBL/GenBank/DDBJ databases">
        <title>Long read based assembly of the Candida bracarensis genome reveals expanded adhesin content.</title>
        <authorList>
            <person name="Marcet-Houben M."/>
            <person name="Ksiezopolska E."/>
            <person name="Gabaldon T."/>
        </authorList>
    </citation>
    <scope>NUCLEOTIDE SEQUENCE [LARGE SCALE GENOMIC DNA]</scope>
    <source>
        <strain evidence="4 5">CBM6</strain>
    </source>
</reference>
<comment type="similarity">
    <text evidence="3">Belongs to the WD repeat PROPPIN family.</text>
</comment>
<name>A0ABR4NWG0_9SACH</name>
<keyword evidence="5" id="KW-1185">Reference proteome</keyword>
<dbReference type="InterPro" id="IPR001680">
    <property type="entry name" value="WD40_rpt"/>
</dbReference>
<keyword evidence="1" id="KW-0853">WD repeat</keyword>
<dbReference type="InterPro" id="IPR048720">
    <property type="entry name" value="PROPPIN"/>
</dbReference>
<protein>
    <submittedName>
        <fullName evidence="4">SVP1-like protein 2</fullName>
    </submittedName>
</protein>
<dbReference type="InterPro" id="IPR015943">
    <property type="entry name" value="WD40/YVTN_repeat-like_dom_sf"/>
</dbReference>
<dbReference type="SUPFAM" id="SSF50978">
    <property type="entry name" value="WD40 repeat-like"/>
    <property type="match status" value="1"/>
</dbReference>
<proteinExistence type="inferred from homology"/>
<dbReference type="Gene3D" id="2.130.10.10">
    <property type="entry name" value="YVTN repeat-like/Quinoprotein amine dehydrogenase"/>
    <property type="match status" value="1"/>
</dbReference>
<evidence type="ECO:0000256" key="1">
    <source>
        <dbReference type="ARBA" id="ARBA00022574"/>
    </source>
</evidence>
<evidence type="ECO:0000256" key="3">
    <source>
        <dbReference type="ARBA" id="ARBA00025740"/>
    </source>
</evidence>
<dbReference type="InterPro" id="IPR036322">
    <property type="entry name" value="WD40_repeat_dom_sf"/>
</dbReference>
<dbReference type="SMART" id="SM00320">
    <property type="entry name" value="WD40"/>
    <property type="match status" value="3"/>
</dbReference>